<proteinExistence type="predicted"/>
<evidence type="ECO:0000256" key="1">
    <source>
        <dbReference type="ARBA" id="ARBA00022857"/>
    </source>
</evidence>
<sequence length="317" mass="34838">MSNKALVYRRFGAPESVLYIEEGTKAKLAEGMIRVKMLCAPVNASDLIPMTGAYQHRIALPQVAGYEGTGVVTDAPSAYRYLLSRQVLALRGEGTWQNYVDVPAALAIIVPENTEATLAARAYINPLAAKLMISHLTPAGKHVLLTAAGSDCAMLLGQWAIRAGALSVTGIHRSPAHSSRLAQCGITPVQETDHDAVRHYAARAEVVYDATGGTLAENILEEMPVTGLFISYGLLSGQPFRAKNSLPRIHWFHVRHYLSQLGIDGWQQMFREIWRQLSETETSEASVFDFENWENAIKHYHLAGRLNKPVIQFASVS</sequence>
<comment type="caution">
    <text evidence="3">The sequence shown here is derived from an EMBL/GenBank/DDBJ whole genome shotgun (WGS) entry which is preliminary data.</text>
</comment>
<evidence type="ECO:0000313" key="3">
    <source>
        <dbReference type="EMBL" id="RPD94621.1"/>
    </source>
</evidence>
<dbReference type="InterPro" id="IPR036291">
    <property type="entry name" value="NAD(P)-bd_dom_sf"/>
</dbReference>
<accession>A0A3N4NEN4</accession>
<dbReference type="RefSeq" id="WP_123802684.1">
    <property type="nucleotide sequence ID" value="NZ_RMVG01000021.1"/>
</dbReference>
<dbReference type="GO" id="GO:0016651">
    <property type="term" value="F:oxidoreductase activity, acting on NAD(P)H"/>
    <property type="evidence" value="ECO:0007669"/>
    <property type="project" value="TreeGrafter"/>
</dbReference>
<dbReference type="SUPFAM" id="SSF50129">
    <property type="entry name" value="GroES-like"/>
    <property type="match status" value="1"/>
</dbReference>
<dbReference type="SUPFAM" id="SSF51735">
    <property type="entry name" value="NAD(P)-binding Rossmann-fold domains"/>
    <property type="match status" value="1"/>
</dbReference>
<dbReference type="Proteomes" id="UP000281332">
    <property type="component" value="Unassembled WGS sequence"/>
</dbReference>
<keyword evidence="4" id="KW-1185">Reference proteome</keyword>
<dbReference type="CDD" id="cd05282">
    <property type="entry name" value="ETR_like"/>
    <property type="match status" value="1"/>
</dbReference>
<dbReference type="PANTHER" id="PTHR48106">
    <property type="entry name" value="QUINONE OXIDOREDUCTASE PIG3-RELATED"/>
    <property type="match status" value="1"/>
</dbReference>
<dbReference type="EMBL" id="RMVG01000021">
    <property type="protein sequence ID" value="RPD94621.1"/>
    <property type="molecule type" value="Genomic_DNA"/>
</dbReference>
<gene>
    <name evidence="3" type="ORF">BBB56_20145</name>
</gene>
<dbReference type="OrthoDB" id="9788224at2"/>
<dbReference type="AlphaFoldDB" id="A0A3N4NEN4"/>
<protein>
    <submittedName>
        <fullName evidence="3">Alcohol dehydrogenase</fullName>
    </submittedName>
</protein>
<keyword evidence="2" id="KW-0560">Oxidoreductase</keyword>
<organism evidence="3 4">
    <name type="scientific">Candidatus Pantoea deserta</name>
    <dbReference type="NCBI Taxonomy" id="1869313"/>
    <lineage>
        <taxon>Bacteria</taxon>
        <taxon>Pseudomonadati</taxon>
        <taxon>Pseudomonadota</taxon>
        <taxon>Gammaproteobacteria</taxon>
        <taxon>Enterobacterales</taxon>
        <taxon>Erwiniaceae</taxon>
        <taxon>Pantoea</taxon>
    </lineage>
</organism>
<dbReference type="Gene3D" id="3.40.50.720">
    <property type="entry name" value="NAD(P)-binding Rossmann-like Domain"/>
    <property type="match status" value="1"/>
</dbReference>
<name>A0A3N4NEN4_9GAMM</name>
<dbReference type="GO" id="GO:0070402">
    <property type="term" value="F:NADPH binding"/>
    <property type="evidence" value="ECO:0007669"/>
    <property type="project" value="TreeGrafter"/>
</dbReference>
<evidence type="ECO:0000256" key="2">
    <source>
        <dbReference type="ARBA" id="ARBA00023002"/>
    </source>
</evidence>
<reference evidence="3 4" key="1">
    <citation type="submission" date="2018-11" db="EMBL/GenBank/DDBJ databases">
        <title>Whole genome sequencing of Pantoea sp. RIT388.</title>
        <authorList>
            <person name="Gan H.M."/>
            <person name="Hudson A.O."/>
        </authorList>
    </citation>
    <scope>NUCLEOTIDE SEQUENCE [LARGE SCALE GENOMIC DNA]</scope>
    <source>
        <strain evidence="3 4">RIT388</strain>
    </source>
</reference>
<dbReference type="Gene3D" id="3.90.180.10">
    <property type="entry name" value="Medium-chain alcohol dehydrogenases, catalytic domain"/>
    <property type="match status" value="1"/>
</dbReference>
<dbReference type="PANTHER" id="PTHR48106:SF18">
    <property type="entry name" value="QUINONE OXIDOREDUCTASE PIG3"/>
    <property type="match status" value="1"/>
</dbReference>
<dbReference type="InterPro" id="IPR011032">
    <property type="entry name" value="GroES-like_sf"/>
</dbReference>
<evidence type="ECO:0000313" key="4">
    <source>
        <dbReference type="Proteomes" id="UP000281332"/>
    </source>
</evidence>
<keyword evidence="1" id="KW-0521">NADP</keyword>